<keyword evidence="2" id="KW-1185">Reference proteome</keyword>
<name>A0A2T9K414_9CAUL</name>
<gene>
    <name evidence="1" type="ORF">DDF67_09665</name>
</gene>
<organism evidence="1 2">
    <name type="scientific">Caulobacter endophyticus</name>
    <dbReference type="NCBI Taxonomy" id="2172652"/>
    <lineage>
        <taxon>Bacteria</taxon>
        <taxon>Pseudomonadati</taxon>
        <taxon>Pseudomonadota</taxon>
        <taxon>Alphaproteobacteria</taxon>
        <taxon>Caulobacterales</taxon>
        <taxon>Caulobacteraceae</taxon>
        <taxon>Caulobacter</taxon>
    </lineage>
</organism>
<accession>A0A2T9K414</accession>
<evidence type="ECO:0000313" key="2">
    <source>
        <dbReference type="Proteomes" id="UP000245073"/>
    </source>
</evidence>
<protein>
    <submittedName>
        <fullName evidence="1">Uncharacterized protein</fullName>
    </submittedName>
</protein>
<evidence type="ECO:0000313" key="1">
    <source>
        <dbReference type="EMBL" id="PVM90687.1"/>
    </source>
</evidence>
<sequence length="92" mass="9550">MMKLDHIVDATVVESEKIAAQAQTAGVGLGFPTHVAGVPILLDALAIAAAEMIGPIVPDTDVIATGRLLAEQFGEMLAVRCEQVRARARGTA</sequence>
<comment type="caution">
    <text evidence="1">The sequence shown here is derived from an EMBL/GenBank/DDBJ whole genome shotgun (WGS) entry which is preliminary data.</text>
</comment>
<reference evidence="1 2" key="1">
    <citation type="submission" date="2018-04" db="EMBL/GenBank/DDBJ databases">
        <title>The genome sequence of Caulobacter sp. 744.</title>
        <authorList>
            <person name="Gao J."/>
            <person name="Sun J."/>
        </authorList>
    </citation>
    <scope>NUCLEOTIDE SEQUENCE [LARGE SCALE GENOMIC DNA]</scope>
    <source>
        <strain evidence="1 2">774</strain>
    </source>
</reference>
<dbReference type="Proteomes" id="UP000245073">
    <property type="component" value="Unassembled WGS sequence"/>
</dbReference>
<dbReference type="AlphaFoldDB" id="A0A2T9K414"/>
<proteinExistence type="predicted"/>
<dbReference type="RefSeq" id="WP_109100673.1">
    <property type="nucleotide sequence ID" value="NZ_QDKQ01000034.1"/>
</dbReference>
<dbReference type="EMBL" id="QDKQ01000034">
    <property type="protein sequence ID" value="PVM90687.1"/>
    <property type="molecule type" value="Genomic_DNA"/>
</dbReference>